<feature type="region of interest" description="Disordered" evidence="1">
    <location>
        <begin position="446"/>
        <end position="465"/>
    </location>
</feature>
<feature type="domain" description="Sgo0707-like N2" evidence="3">
    <location>
        <begin position="165"/>
        <end position="295"/>
    </location>
</feature>
<dbReference type="EMBL" id="UFXP01000001">
    <property type="protein sequence ID" value="STC80311.1"/>
    <property type="molecule type" value="Genomic_DNA"/>
</dbReference>
<dbReference type="GO" id="GO:0005975">
    <property type="term" value="P:carbohydrate metabolic process"/>
    <property type="evidence" value="ECO:0007669"/>
    <property type="project" value="UniProtKB-ARBA"/>
</dbReference>
<feature type="region of interest" description="Disordered" evidence="1">
    <location>
        <begin position="371"/>
        <end position="412"/>
    </location>
</feature>
<proteinExistence type="predicted"/>
<keyword evidence="2" id="KW-0472">Membrane</keyword>
<dbReference type="InterPro" id="IPR046473">
    <property type="entry name" value="Sgo0707-like_N2"/>
</dbReference>
<gene>
    <name evidence="4" type="primary">spaB</name>
    <name evidence="4" type="ORF">NCTC10289_02088</name>
</gene>
<dbReference type="RefSeq" id="WP_115023207.1">
    <property type="nucleotide sequence ID" value="NZ_CP069533.1"/>
</dbReference>
<organism evidence="4 5">
    <name type="scientific">Corynebacterium minutissimum</name>
    <dbReference type="NCBI Taxonomy" id="38301"/>
    <lineage>
        <taxon>Bacteria</taxon>
        <taxon>Bacillati</taxon>
        <taxon>Actinomycetota</taxon>
        <taxon>Actinomycetes</taxon>
        <taxon>Mycobacteriales</taxon>
        <taxon>Corynebacteriaceae</taxon>
        <taxon>Corynebacterium</taxon>
    </lineage>
</organism>
<keyword evidence="2" id="KW-0812">Transmembrane</keyword>
<dbReference type="Gene3D" id="2.60.40.10">
    <property type="entry name" value="Immunoglobulins"/>
    <property type="match status" value="1"/>
</dbReference>
<dbReference type="InterPro" id="IPR026466">
    <property type="entry name" value="Fim_isopep_form_D2_dom"/>
</dbReference>
<dbReference type="Pfam" id="PF20623">
    <property type="entry name" value="Sgo0707_N2"/>
    <property type="match status" value="1"/>
</dbReference>
<name>A0A376D1M6_9CORY</name>
<sequence length="465" mass="48924">MKSHAHIYGRLASVLAVFMIVCVTLFNAVPAPAQQAASLVIAKTLGAGMAGEPVDTQARFKAVQLLDLKADAATDLGKLAQENPRLLGDDPGYRTGQPHFADTNEEGKASFYDLQPGVYQVSEVSLRTGNEHRDVATPILVYIGEKTSLVRAKNQPTVIEKKASSDEVKPGDELTFHITTSVPPCDANGELHQYVAMDTLASLLSFKGIKNVRVSNVDGDVRLVENEDYVVEESGNRVTFSLKKSGLAKLAGARDGNPETKVHFDIVTSVKEEADSASTIHNTVLFSPDGYCVPKTGVIQAENARYSRVADEQPLNDALVALDCATGLAPEKSNTVEVALDSSGQPGGSSNSRLWWPIAALIAALGLGGAGSSKGSSEKPGGEAESTDAPSSRISTPDEAQPPTSQKSGPLSRALDSLASTGASVIGIILAGLALIALSAVFLSRRRERDEEVEEGPAPEQGGQP</sequence>
<evidence type="ECO:0000313" key="5">
    <source>
        <dbReference type="Proteomes" id="UP000254287"/>
    </source>
</evidence>
<reference evidence="4 5" key="1">
    <citation type="submission" date="2018-06" db="EMBL/GenBank/DDBJ databases">
        <authorList>
            <consortium name="Pathogen Informatics"/>
            <person name="Doyle S."/>
        </authorList>
    </citation>
    <scope>NUCLEOTIDE SEQUENCE [LARGE SCALE GENOMIC DNA]</scope>
    <source>
        <strain evidence="4 5">NCTC10289</strain>
    </source>
</reference>
<accession>A0A376D1M6</accession>
<dbReference type="NCBIfam" id="TIGR04226">
    <property type="entry name" value="RrgB_K2N_iso_D2"/>
    <property type="match status" value="1"/>
</dbReference>
<dbReference type="NCBIfam" id="TIGR01167">
    <property type="entry name" value="LPXTG_anchor"/>
    <property type="match status" value="1"/>
</dbReference>
<evidence type="ECO:0000259" key="3">
    <source>
        <dbReference type="Pfam" id="PF20623"/>
    </source>
</evidence>
<dbReference type="Proteomes" id="UP000254287">
    <property type="component" value="Unassembled WGS sequence"/>
</dbReference>
<evidence type="ECO:0000313" key="4">
    <source>
        <dbReference type="EMBL" id="STC80311.1"/>
    </source>
</evidence>
<evidence type="ECO:0000256" key="2">
    <source>
        <dbReference type="SAM" id="Phobius"/>
    </source>
</evidence>
<feature type="transmembrane region" description="Helical" evidence="2">
    <location>
        <begin position="422"/>
        <end position="443"/>
    </location>
</feature>
<dbReference type="Gene3D" id="2.60.40.740">
    <property type="match status" value="1"/>
</dbReference>
<dbReference type="InterPro" id="IPR013783">
    <property type="entry name" value="Ig-like_fold"/>
</dbReference>
<dbReference type="AlphaFoldDB" id="A0A376D1M6"/>
<protein>
    <submittedName>
        <fullName evidence="4">Surface-anchored fimbrial subunit</fullName>
    </submittedName>
</protein>
<keyword evidence="2" id="KW-1133">Transmembrane helix</keyword>
<evidence type="ECO:0000256" key="1">
    <source>
        <dbReference type="SAM" id="MobiDB-lite"/>
    </source>
</evidence>